<protein>
    <recommendedName>
        <fullName evidence="8">Carnitine transport ATP-binding protein OpuCA</fullName>
        <ecNumber evidence="7">7.6.2.9</ecNumber>
    </recommendedName>
</protein>
<evidence type="ECO:0000256" key="4">
    <source>
        <dbReference type="ARBA" id="ARBA00022840"/>
    </source>
</evidence>
<evidence type="ECO:0000256" key="7">
    <source>
        <dbReference type="ARBA" id="ARBA00066388"/>
    </source>
</evidence>
<comment type="similarity">
    <text evidence="1">Belongs to the ABC transporter superfamily.</text>
</comment>
<reference evidence="10 11" key="1">
    <citation type="journal article" date="2014" name="Gene">
        <title>A comparative genomic analysis of the alkalitolerant soil bacterium Bacillus lehensis G1.</title>
        <authorList>
            <person name="Noor Y.M."/>
            <person name="Samsulrizal N.H."/>
            <person name="Jema'on N.A."/>
            <person name="Low K.O."/>
            <person name="Ramli A.N."/>
            <person name="Alias N.I."/>
            <person name="Damis S.I."/>
            <person name="Fuzi S.F."/>
            <person name="Isa M.N."/>
            <person name="Murad A.M."/>
            <person name="Raih M.F."/>
            <person name="Bakar F.D."/>
            <person name="Najimudin N."/>
            <person name="Mahadi N.M."/>
            <person name="Illias R.M."/>
        </authorList>
    </citation>
    <scope>NUCLEOTIDE SEQUENCE [LARGE SCALE GENOMIC DNA]</scope>
    <source>
        <strain evidence="10 11">G1</strain>
    </source>
</reference>
<dbReference type="Pfam" id="PF00005">
    <property type="entry name" value="ABC_tran"/>
    <property type="match status" value="1"/>
</dbReference>
<evidence type="ECO:0000313" key="11">
    <source>
        <dbReference type="Proteomes" id="UP000027142"/>
    </source>
</evidence>
<keyword evidence="4 10" id="KW-0067">ATP-binding</keyword>
<comment type="subunit">
    <text evidence="6">The complex is composed of two ATP-binding proteins (OpuCA), two transmembrane proteins (OpuCB and OpuCD) and a solute-binding protein (OpuCC).</text>
</comment>
<comment type="catalytic activity">
    <reaction evidence="5">
        <text>a quaternary ammonium(out) + ATP + H2O = a quaternary ammonium(in) + ADP + phosphate + H(+)</text>
        <dbReference type="Rhea" id="RHEA:11036"/>
        <dbReference type="ChEBI" id="CHEBI:15377"/>
        <dbReference type="ChEBI" id="CHEBI:15378"/>
        <dbReference type="ChEBI" id="CHEBI:30616"/>
        <dbReference type="ChEBI" id="CHEBI:35267"/>
        <dbReference type="ChEBI" id="CHEBI:43474"/>
        <dbReference type="ChEBI" id="CHEBI:456216"/>
        <dbReference type="EC" id="7.6.2.9"/>
    </reaction>
</comment>
<dbReference type="InterPro" id="IPR017871">
    <property type="entry name" value="ABC_transporter-like_CS"/>
</dbReference>
<sequence length="351" mass="38988">MITFKQVSKQYEDGTKAVANANFTIDKGEFFVLIGPSGCGKTTTLKMINRLILPTAGEIFINDVNTSKVNIDQLRWNIGYVLQQIALFPHMTVAANIAIVPELKGWDRDKTNARVDELLSLVGLDPEIYRHRLPTDLSGGQQQRVGVARALAADPDILLMDEPFSALDPVVRASLQKDIKALQQNIKKTIVFVTHDMEEAKFLGDRIGMMEDGHVLQIGTVQELIENPASPSVTRFLRHSDGVEQTSMPTVGSILTPIEDSEYVTSGEHQSKNELQFVLSNDNQLKDVQYLGKSIEHYQTINDSDTLEQTYHQLEQCPFPALPVIKGDKCIGVVSYQNLAKLAIQPALHHA</sequence>
<dbReference type="KEGG" id="ble:BleG1_1937"/>
<evidence type="ECO:0000259" key="9">
    <source>
        <dbReference type="PROSITE" id="PS50893"/>
    </source>
</evidence>
<evidence type="ECO:0000313" key="10">
    <source>
        <dbReference type="EMBL" id="AIC94515.1"/>
    </source>
</evidence>
<proteinExistence type="inferred from homology"/>
<dbReference type="InterPro" id="IPR003593">
    <property type="entry name" value="AAA+_ATPase"/>
</dbReference>
<dbReference type="AlphaFoldDB" id="A0A060LXM0"/>
<dbReference type="RefSeq" id="WP_038480011.1">
    <property type="nucleotide sequence ID" value="NZ_CP003923.1"/>
</dbReference>
<dbReference type="GO" id="GO:0015418">
    <property type="term" value="F:ABC-type quaternary ammonium compound transporting activity"/>
    <property type="evidence" value="ECO:0007669"/>
    <property type="project" value="UniProtKB-EC"/>
</dbReference>
<dbReference type="Gene3D" id="3.40.50.300">
    <property type="entry name" value="P-loop containing nucleotide triphosphate hydrolases"/>
    <property type="match status" value="1"/>
</dbReference>
<gene>
    <name evidence="10" type="ORF">BleG1_1937</name>
</gene>
<dbReference type="InterPro" id="IPR027417">
    <property type="entry name" value="P-loop_NTPase"/>
</dbReference>
<dbReference type="PROSITE" id="PS50893">
    <property type="entry name" value="ABC_TRANSPORTER_2"/>
    <property type="match status" value="1"/>
</dbReference>
<evidence type="ECO:0000256" key="8">
    <source>
        <dbReference type="ARBA" id="ARBA00070305"/>
    </source>
</evidence>
<dbReference type="STRING" id="1246626.BleG1_1937"/>
<dbReference type="FunFam" id="3.40.50.300:FF:000425">
    <property type="entry name" value="Probable ABC transporter, ATP-binding subunit"/>
    <property type="match status" value="1"/>
</dbReference>
<keyword evidence="3" id="KW-0547">Nucleotide-binding</keyword>
<dbReference type="HOGENOM" id="CLU_000604_1_5_9"/>
<keyword evidence="11" id="KW-1185">Reference proteome</keyword>
<dbReference type="Proteomes" id="UP000027142">
    <property type="component" value="Chromosome"/>
</dbReference>
<dbReference type="PROSITE" id="PS00211">
    <property type="entry name" value="ABC_TRANSPORTER_1"/>
    <property type="match status" value="1"/>
</dbReference>
<evidence type="ECO:0000256" key="6">
    <source>
        <dbReference type="ARBA" id="ARBA00063934"/>
    </source>
</evidence>
<dbReference type="SMART" id="SM00382">
    <property type="entry name" value="AAA"/>
    <property type="match status" value="1"/>
</dbReference>
<dbReference type="SUPFAM" id="SSF52540">
    <property type="entry name" value="P-loop containing nucleoside triphosphate hydrolases"/>
    <property type="match status" value="1"/>
</dbReference>
<dbReference type="PANTHER" id="PTHR43117">
    <property type="entry name" value="OSMOPROTECTANT IMPORT ATP-BINDING PROTEIN OSMV"/>
    <property type="match status" value="1"/>
</dbReference>
<dbReference type="PANTHER" id="PTHR43117:SF4">
    <property type="entry name" value="OSMOPROTECTANT IMPORT ATP-BINDING PROTEIN OSMV"/>
    <property type="match status" value="1"/>
</dbReference>
<dbReference type="SUPFAM" id="SSF54631">
    <property type="entry name" value="CBS-domain pair"/>
    <property type="match status" value="1"/>
</dbReference>
<name>A0A060LXM0_9BACI</name>
<keyword evidence="2" id="KW-0813">Transport</keyword>
<dbReference type="GO" id="GO:0016887">
    <property type="term" value="F:ATP hydrolysis activity"/>
    <property type="evidence" value="ECO:0007669"/>
    <property type="project" value="InterPro"/>
</dbReference>
<dbReference type="EC" id="7.6.2.9" evidence="7"/>
<feature type="domain" description="ABC transporter" evidence="9">
    <location>
        <begin position="2"/>
        <end position="237"/>
    </location>
</feature>
<dbReference type="EMBL" id="CP003923">
    <property type="protein sequence ID" value="AIC94515.1"/>
    <property type="molecule type" value="Genomic_DNA"/>
</dbReference>
<dbReference type="GO" id="GO:0005524">
    <property type="term" value="F:ATP binding"/>
    <property type="evidence" value="ECO:0007669"/>
    <property type="project" value="UniProtKB-KW"/>
</dbReference>
<organism evidence="10 11">
    <name type="scientific">Shouchella lehensis G1</name>
    <dbReference type="NCBI Taxonomy" id="1246626"/>
    <lineage>
        <taxon>Bacteria</taxon>
        <taxon>Bacillati</taxon>
        <taxon>Bacillota</taxon>
        <taxon>Bacilli</taxon>
        <taxon>Bacillales</taxon>
        <taxon>Bacillaceae</taxon>
        <taxon>Shouchella</taxon>
    </lineage>
</organism>
<dbReference type="InterPro" id="IPR046342">
    <property type="entry name" value="CBS_dom_sf"/>
</dbReference>
<evidence type="ECO:0000256" key="2">
    <source>
        <dbReference type="ARBA" id="ARBA00022448"/>
    </source>
</evidence>
<evidence type="ECO:0000256" key="5">
    <source>
        <dbReference type="ARBA" id="ARBA00052482"/>
    </source>
</evidence>
<dbReference type="eggNOG" id="COG1125">
    <property type="taxonomic scope" value="Bacteria"/>
</dbReference>
<dbReference type="OrthoDB" id="9802264at2"/>
<accession>A0A060LXM0</accession>
<dbReference type="InterPro" id="IPR003439">
    <property type="entry name" value="ABC_transporter-like_ATP-bd"/>
</dbReference>
<evidence type="ECO:0000256" key="1">
    <source>
        <dbReference type="ARBA" id="ARBA00005417"/>
    </source>
</evidence>
<dbReference type="PATRIC" id="fig|1246626.3.peg.1936"/>
<evidence type="ECO:0000256" key="3">
    <source>
        <dbReference type="ARBA" id="ARBA00022741"/>
    </source>
</evidence>